<name>A0A3Q3VUU5_MOLML</name>
<dbReference type="PANTHER" id="PTHR28663">
    <property type="entry name" value="COILED-COIL DOMAIN-CONTAINING PROTEIN 173"/>
    <property type="match status" value="1"/>
</dbReference>
<keyword evidence="5" id="KW-1185">Reference proteome</keyword>
<feature type="coiled-coil region" evidence="2">
    <location>
        <begin position="190"/>
        <end position="271"/>
    </location>
</feature>
<dbReference type="Ensembl" id="ENSMMOT00000002614.1">
    <property type="protein sequence ID" value="ENSMMOP00000002572.1"/>
    <property type="gene ID" value="ENSMMOG00000002094.1"/>
</dbReference>
<proteinExistence type="predicted"/>
<evidence type="ECO:0000313" key="5">
    <source>
        <dbReference type="Proteomes" id="UP000261620"/>
    </source>
</evidence>
<protein>
    <recommendedName>
        <fullName evidence="3">Trichohyalin-plectin-homology domain-containing protein</fullName>
    </recommendedName>
</protein>
<evidence type="ECO:0000256" key="2">
    <source>
        <dbReference type="SAM" id="Coils"/>
    </source>
</evidence>
<sequence length="460" mass="54077">KLLTLNSLVGFGPGWHFLSLEKKIASSADEASRMIRLPDLRQITVLSKSEWLRIQDELNQANKDKERMMEGVKQREALHLQSVEVAKQWSNTIAGQRQKKLEAKRIREEIEEEKRKLIDKEEAEYQELKQKEAIEKAKTQLYYRTDPVKGLHRALLLTEVLKEREAQIELKQRIKNTSRDAEKHFADMLRSREEEALRQEQEKVLQKKRERQAAAEDLKRQEAQTRRENIMNKLVVTQREQTDSEEQRITKAVAERDARQAQLRREEEERRATMLKSITEHRELTVTQRQEKEQIDKIAKQNARDALQAKEEADRIFSEKQQLKAQRIREETRKLQDFNATQMAEKSAKRQQLRRDEHQFDEMNAELIAEGENQFHQYSQQVIQAAAEAQRNVFPLYKAAREGIRGAPDPISRGVRPIYLVQDRSDAEMPHYISGVTQNTKKLNEAADIQAEKKRLGFTW</sequence>
<evidence type="ECO:0000256" key="1">
    <source>
        <dbReference type="ARBA" id="ARBA00023054"/>
    </source>
</evidence>
<dbReference type="GO" id="GO:0005879">
    <property type="term" value="C:axonemal microtubule"/>
    <property type="evidence" value="ECO:0007669"/>
    <property type="project" value="TreeGrafter"/>
</dbReference>
<reference evidence="4" key="1">
    <citation type="submission" date="2025-08" db="UniProtKB">
        <authorList>
            <consortium name="Ensembl"/>
        </authorList>
    </citation>
    <scope>IDENTIFICATION</scope>
</reference>
<feature type="coiled-coil region" evidence="2">
    <location>
        <begin position="55"/>
        <end position="138"/>
    </location>
</feature>
<evidence type="ECO:0000313" key="4">
    <source>
        <dbReference type="Ensembl" id="ENSMMOP00000002572.1"/>
    </source>
</evidence>
<dbReference type="PANTHER" id="PTHR28663:SF1">
    <property type="entry name" value="CILIA- AND FLAGELLA- ASSOCIATED PROTEIN 210"/>
    <property type="match status" value="1"/>
</dbReference>
<reference evidence="4" key="2">
    <citation type="submission" date="2025-09" db="UniProtKB">
        <authorList>
            <consortium name="Ensembl"/>
        </authorList>
    </citation>
    <scope>IDENTIFICATION</scope>
</reference>
<accession>A0A3Q3VUU5</accession>
<dbReference type="InterPro" id="IPR043597">
    <property type="entry name" value="TPH_dom"/>
</dbReference>
<feature type="domain" description="Trichohyalin-plectin-homology" evidence="3">
    <location>
        <begin position="145"/>
        <end position="231"/>
    </location>
</feature>
<organism evidence="4 5">
    <name type="scientific">Mola mola</name>
    <name type="common">Ocean sunfish</name>
    <name type="synonym">Tetraodon mola</name>
    <dbReference type="NCBI Taxonomy" id="94237"/>
    <lineage>
        <taxon>Eukaryota</taxon>
        <taxon>Metazoa</taxon>
        <taxon>Chordata</taxon>
        <taxon>Craniata</taxon>
        <taxon>Vertebrata</taxon>
        <taxon>Euteleostomi</taxon>
        <taxon>Actinopterygii</taxon>
        <taxon>Neopterygii</taxon>
        <taxon>Teleostei</taxon>
        <taxon>Neoteleostei</taxon>
        <taxon>Acanthomorphata</taxon>
        <taxon>Eupercaria</taxon>
        <taxon>Tetraodontiformes</taxon>
        <taxon>Molidae</taxon>
        <taxon>Mola</taxon>
    </lineage>
</organism>
<keyword evidence="1 2" id="KW-0175">Coiled coil</keyword>
<dbReference type="Pfam" id="PF13868">
    <property type="entry name" value="TPH"/>
    <property type="match status" value="1"/>
</dbReference>
<dbReference type="Proteomes" id="UP000261620">
    <property type="component" value="Unplaced"/>
</dbReference>
<dbReference type="AlphaFoldDB" id="A0A3Q3VUU5"/>
<dbReference type="InterPro" id="IPR039986">
    <property type="entry name" value="CFAP210"/>
</dbReference>
<evidence type="ECO:0000259" key="3">
    <source>
        <dbReference type="Pfam" id="PF13868"/>
    </source>
</evidence>